<dbReference type="Gene3D" id="3.40.50.300">
    <property type="entry name" value="P-loop containing nucleotide triphosphate hydrolases"/>
    <property type="match status" value="1"/>
</dbReference>
<sequence>MWNTLSAALCSNRDIVLNVVSSGIASLLLPGGRTMHSRFKILVPCIETSICDIDKKDDLVGLLKITKLIIWDETPMTNKWYFESLDKSLKDIMGTKDNPCEQIFGGKIVVFGGDFR</sequence>
<keyword evidence="1" id="KW-0378">Hydrolase</keyword>
<dbReference type="GO" id="GO:0016787">
    <property type="term" value="F:hydrolase activity"/>
    <property type="evidence" value="ECO:0007669"/>
    <property type="project" value="UniProtKB-KW"/>
</dbReference>
<keyword evidence="2" id="KW-1133">Transmembrane helix</keyword>
<dbReference type="AlphaFoldDB" id="A0AAV1AXA3"/>
<name>A0AAV1AXA3_VICFA</name>
<evidence type="ECO:0000256" key="1">
    <source>
        <dbReference type="RuleBase" id="RU363044"/>
    </source>
</evidence>
<dbReference type="InterPro" id="IPR010285">
    <property type="entry name" value="DNA_helicase_pif1-like_DEAD"/>
</dbReference>
<keyword evidence="1" id="KW-0234">DNA repair</keyword>
<dbReference type="PANTHER" id="PTHR10492:SF78">
    <property type="entry name" value="ATP-DEPENDENT DNA HELICASE"/>
    <property type="match status" value="1"/>
</dbReference>
<reference evidence="4 5" key="1">
    <citation type="submission" date="2023-01" db="EMBL/GenBank/DDBJ databases">
        <authorList>
            <person name="Kreplak J."/>
        </authorList>
    </citation>
    <scope>NUCLEOTIDE SEQUENCE [LARGE SCALE GENOMIC DNA]</scope>
</reference>
<dbReference type="GO" id="GO:0006310">
    <property type="term" value="P:DNA recombination"/>
    <property type="evidence" value="ECO:0007669"/>
    <property type="project" value="UniProtKB-KW"/>
</dbReference>
<gene>
    <name evidence="4" type="ORF">VFH_V093480</name>
</gene>
<dbReference type="EC" id="5.6.2.3" evidence="1"/>
<keyword evidence="1" id="KW-0347">Helicase</keyword>
<comment type="cofactor">
    <cofactor evidence="1">
        <name>Mg(2+)</name>
        <dbReference type="ChEBI" id="CHEBI:18420"/>
    </cofactor>
</comment>
<dbReference type="Pfam" id="PF05970">
    <property type="entry name" value="PIF1"/>
    <property type="match status" value="1"/>
</dbReference>
<evidence type="ECO:0000313" key="4">
    <source>
        <dbReference type="EMBL" id="CAI8613704.1"/>
    </source>
</evidence>
<keyword evidence="2" id="KW-0812">Transmembrane</keyword>
<keyword evidence="1" id="KW-0547">Nucleotide-binding</keyword>
<comment type="similarity">
    <text evidence="1">Belongs to the helicase family.</text>
</comment>
<keyword evidence="5" id="KW-1185">Reference proteome</keyword>
<feature type="transmembrane region" description="Helical" evidence="2">
    <location>
        <begin position="15"/>
        <end position="32"/>
    </location>
</feature>
<accession>A0AAV1AXA3</accession>
<protein>
    <recommendedName>
        <fullName evidence="1">ATP-dependent DNA helicase</fullName>
        <ecNumber evidence="1">5.6.2.3</ecNumber>
    </recommendedName>
</protein>
<evidence type="ECO:0000259" key="3">
    <source>
        <dbReference type="Pfam" id="PF05970"/>
    </source>
</evidence>
<organism evidence="4 5">
    <name type="scientific">Vicia faba</name>
    <name type="common">Broad bean</name>
    <name type="synonym">Faba vulgaris</name>
    <dbReference type="NCBI Taxonomy" id="3906"/>
    <lineage>
        <taxon>Eukaryota</taxon>
        <taxon>Viridiplantae</taxon>
        <taxon>Streptophyta</taxon>
        <taxon>Embryophyta</taxon>
        <taxon>Tracheophyta</taxon>
        <taxon>Spermatophyta</taxon>
        <taxon>Magnoliopsida</taxon>
        <taxon>eudicotyledons</taxon>
        <taxon>Gunneridae</taxon>
        <taxon>Pentapetalae</taxon>
        <taxon>rosids</taxon>
        <taxon>fabids</taxon>
        <taxon>Fabales</taxon>
        <taxon>Fabaceae</taxon>
        <taxon>Papilionoideae</taxon>
        <taxon>50 kb inversion clade</taxon>
        <taxon>NPAAA clade</taxon>
        <taxon>Hologalegina</taxon>
        <taxon>IRL clade</taxon>
        <taxon>Fabeae</taxon>
        <taxon>Vicia</taxon>
    </lineage>
</organism>
<dbReference type="GO" id="GO:0043139">
    <property type="term" value="F:5'-3' DNA helicase activity"/>
    <property type="evidence" value="ECO:0007669"/>
    <property type="project" value="UniProtKB-EC"/>
</dbReference>
<dbReference type="GO" id="GO:0006281">
    <property type="term" value="P:DNA repair"/>
    <property type="evidence" value="ECO:0007669"/>
    <property type="project" value="UniProtKB-KW"/>
</dbReference>
<keyword evidence="1" id="KW-0067">ATP-binding</keyword>
<dbReference type="PANTHER" id="PTHR10492">
    <property type="match status" value="1"/>
</dbReference>
<dbReference type="GO" id="GO:0005524">
    <property type="term" value="F:ATP binding"/>
    <property type="evidence" value="ECO:0007669"/>
    <property type="project" value="UniProtKB-KW"/>
</dbReference>
<keyword evidence="2" id="KW-0472">Membrane</keyword>
<comment type="catalytic activity">
    <reaction evidence="1">
        <text>ATP + H2O = ADP + phosphate + H(+)</text>
        <dbReference type="Rhea" id="RHEA:13065"/>
        <dbReference type="ChEBI" id="CHEBI:15377"/>
        <dbReference type="ChEBI" id="CHEBI:15378"/>
        <dbReference type="ChEBI" id="CHEBI:30616"/>
        <dbReference type="ChEBI" id="CHEBI:43474"/>
        <dbReference type="ChEBI" id="CHEBI:456216"/>
        <dbReference type="EC" id="5.6.2.3"/>
    </reaction>
</comment>
<dbReference type="InterPro" id="IPR027417">
    <property type="entry name" value="P-loop_NTPase"/>
</dbReference>
<proteinExistence type="inferred from homology"/>
<dbReference type="EMBL" id="OX451740">
    <property type="protein sequence ID" value="CAI8613704.1"/>
    <property type="molecule type" value="Genomic_DNA"/>
</dbReference>
<keyword evidence="1" id="KW-0227">DNA damage</keyword>
<feature type="domain" description="DNA helicase Pif1-like DEAD-box helicase" evidence="3">
    <location>
        <begin position="1"/>
        <end position="116"/>
    </location>
</feature>
<dbReference type="GO" id="GO:0000723">
    <property type="term" value="P:telomere maintenance"/>
    <property type="evidence" value="ECO:0007669"/>
    <property type="project" value="InterPro"/>
</dbReference>
<keyword evidence="1" id="KW-0233">DNA recombination</keyword>
<evidence type="ECO:0000256" key="2">
    <source>
        <dbReference type="SAM" id="Phobius"/>
    </source>
</evidence>
<dbReference type="Proteomes" id="UP001157006">
    <property type="component" value="Chromosome 5"/>
</dbReference>
<evidence type="ECO:0000313" key="5">
    <source>
        <dbReference type="Proteomes" id="UP001157006"/>
    </source>
</evidence>